<gene>
    <name evidence="1" type="ORF">HG543_01315</name>
</gene>
<dbReference type="AlphaFoldDB" id="A0A848L9Z5"/>
<dbReference type="Proteomes" id="UP000518300">
    <property type="component" value="Unassembled WGS sequence"/>
</dbReference>
<evidence type="ECO:0000313" key="1">
    <source>
        <dbReference type="EMBL" id="NMO13503.1"/>
    </source>
</evidence>
<reference evidence="1 2" key="1">
    <citation type="submission" date="2020-04" db="EMBL/GenBank/DDBJ databases">
        <title>Draft genome of Pyxidicoccus fallax type strain.</title>
        <authorList>
            <person name="Whitworth D.E."/>
        </authorList>
    </citation>
    <scope>NUCLEOTIDE SEQUENCE [LARGE SCALE GENOMIC DNA]</scope>
    <source>
        <strain evidence="1 2">DSM 14698</strain>
    </source>
</reference>
<evidence type="ECO:0000313" key="2">
    <source>
        <dbReference type="Proteomes" id="UP000518300"/>
    </source>
</evidence>
<keyword evidence="2" id="KW-1185">Reference proteome</keyword>
<comment type="caution">
    <text evidence="1">The sequence shown here is derived from an EMBL/GenBank/DDBJ whole genome shotgun (WGS) entry which is preliminary data.</text>
</comment>
<proteinExistence type="predicted"/>
<sequence>MPARAAGDPAQLLREAKLMAQLASPYVVSVYDVIEAYGLAPGKATPRAIALVKEAKQGLSTSTLPLIQRELRHADAWLRTHGVEP</sequence>
<dbReference type="EMBL" id="JABBJJ010000004">
    <property type="protein sequence ID" value="NMO13503.1"/>
    <property type="molecule type" value="Genomic_DNA"/>
</dbReference>
<accession>A0A848L9Z5</accession>
<organism evidence="1 2">
    <name type="scientific">Pyxidicoccus fallax</name>
    <dbReference type="NCBI Taxonomy" id="394095"/>
    <lineage>
        <taxon>Bacteria</taxon>
        <taxon>Pseudomonadati</taxon>
        <taxon>Myxococcota</taxon>
        <taxon>Myxococcia</taxon>
        <taxon>Myxococcales</taxon>
        <taxon>Cystobacterineae</taxon>
        <taxon>Myxococcaceae</taxon>
        <taxon>Pyxidicoccus</taxon>
    </lineage>
</organism>
<dbReference type="RefSeq" id="WP_169342784.1">
    <property type="nucleotide sequence ID" value="NZ_JABBJJ010000004.1"/>
</dbReference>
<name>A0A848L9Z5_9BACT</name>
<protein>
    <submittedName>
        <fullName evidence="1">Uncharacterized protein</fullName>
    </submittedName>
</protein>